<gene>
    <name evidence="4" type="primary">LOC108557554</name>
</gene>
<organism evidence="3 4">
    <name type="scientific">Nicrophorus vespilloides</name>
    <name type="common">Boreal carrion beetle</name>
    <dbReference type="NCBI Taxonomy" id="110193"/>
    <lineage>
        <taxon>Eukaryota</taxon>
        <taxon>Metazoa</taxon>
        <taxon>Ecdysozoa</taxon>
        <taxon>Arthropoda</taxon>
        <taxon>Hexapoda</taxon>
        <taxon>Insecta</taxon>
        <taxon>Pterygota</taxon>
        <taxon>Neoptera</taxon>
        <taxon>Endopterygota</taxon>
        <taxon>Coleoptera</taxon>
        <taxon>Polyphaga</taxon>
        <taxon>Staphyliniformia</taxon>
        <taxon>Silphidae</taxon>
        <taxon>Nicrophorinae</taxon>
        <taxon>Nicrophorus</taxon>
    </lineage>
</organism>
<feature type="non-terminal residue" evidence="4">
    <location>
        <position position="178"/>
    </location>
</feature>
<feature type="coiled-coil region" evidence="1">
    <location>
        <begin position="134"/>
        <end position="175"/>
    </location>
</feature>
<evidence type="ECO:0000256" key="2">
    <source>
        <dbReference type="SAM" id="MobiDB-lite"/>
    </source>
</evidence>
<reference evidence="4" key="1">
    <citation type="submission" date="2025-08" db="UniProtKB">
        <authorList>
            <consortium name="RefSeq"/>
        </authorList>
    </citation>
    <scope>IDENTIFICATION</scope>
    <source>
        <tissue evidence="4">Whole Larva</tissue>
    </source>
</reference>
<feature type="region of interest" description="Disordered" evidence="2">
    <location>
        <begin position="37"/>
        <end position="117"/>
    </location>
</feature>
<feature type="non-terminal residue" evidence="4">
    <location>
        <position position="1"/>
    </location>
</feature>
<protein>
    <submittedName>
        <fullName evidence="4">Uncharacterized protein LOC108557554</fullName>
    </submittedName>
</protein>
<keyword evidence="3" id="KW-1185">Reference proteome</keyword>
<evidence type="ECO:0000256" key="1">
    <source>
        <dbReference type="SAM" id="Coils"/>
    </source>
</evidence>
<feature type="compositionally biased region" description="Polar residues" evidence="2">
    <location>
        <begin position="69"/>
        <end position="79"/>
    </location>
</feature>
<dbReference type="RefSeq" id="XP_017769603.1">
    <property type="nucleotide sequence ID" value="XM_017914114.1"/>
</dbReference>
<keyword evidence="1" id="KW-0175">Coiled coil</keyword>
<name>A0ABM1M4V3_NICVS</name>
<dbReference type="Proteomes" id="UP000695000">
    <property type="component" value="Unplaced"/>
</dbReference>
<sequence length="178" mass="18965">SSNVDGNSPLGETRLVAPSVRQVHPVCDEKAQLLAYDKCDGGVGGGGGKRSSLGEVNGSPPPYPKRASLESNPSPTYPLTPNICVEGGRIEFIKPPPEGDTAATTPTETPPTPPATPRVVRVTVTRALQTDDADNKCEDRKEKLEARVAELEAALDDAQKTEQRDKQTIAKLQKQIAK</sequence>
<accession>A0ABM1M4V3</accession>
<evidence type="ECO:0000313" key="3">
    <source>
        <dbReference type="Proteomes" id="UP000695000"/>
    </source>
</evidence>
<proteinExistence type="predicted"/>
<evidence type="ECO:0000313" key="4">
    <source>
        <dbReference type="RefSeq" id="XP_017769603.1"/>
    </source>
</evidence>
<dbReference type="GeneID" id="108557554"/>